<feature type="repeat" description="ANK" evidence="3">
    <location>
        <begin position="40"/>
        <end position="72"/>
    </location>
</feature>
<dbReference type="InterPro" id="IPR036770">
    <property type="entry name" value="Ankyrin_rpt-contain_sf"/>
</dbReference>
<dbReference type="PANTHER" id="PTHR24171">
    <property type="entry name" value="ANKYRIN REPEAT DOMAIN-CONTAINING PROTEIN 39-RELATED"/>
    <property type="match status" value="1"/>
</dbReference>
<reference evidence="5" key="1">
    <citation type="submission" date="2022-08" db="EMBL/GenBank/DDBJ databases">
        <authorList>
            <consortium name="DOE Joint Genome Institute"/>
            <person name="Min B."/>
            <person name="Riley R."/>
            <person name="Sierra-Patev S."/>
            <person name="Naranjo-Ortiz M."/>
            <person name="Looney B."/>
            <person name="Konkel Z."/>
            <person name="Slot J.C."/>
            <person name="Sakamoto Y."/>
            <person name="Steenwyk J.L."/>
            <person name="Rokas A."/>
            <person name="Carro J."/>
            <person name="Camarero S."/>
            <person name="Ferreira P."/>
            <person name="Molpeceres G."/>
            <person name="Ruiz-Duenas F.J."/>
            <person name="Serrano A."/>
            <person name="Henrissat B."/>
            <person name="Drula E."/>
            <person name="Hughes K.W."/>
            <person name="Mata J.L."/>
            <person name="Ishikawa N.K."/>
            <person name="Vargas-Isla R."/>
            <person name="Ushijima S."/>
            <person name="Smith C.A."/>
            <person name="Ahrendt S."/>
            <person name="Andreopoulos W."/>
            <person name="He G."/>
            <person name="Labutti K."/>
            <person name="Lipzen A."/>
            <person name="Ng V."/>
            <person name="Sandor L."/>
            <person name="Barry K."/>
            <person name="Martinez A.T."/>
            <person name="Xiao Y."/>
            <person name="Gibbons J.G."/>
            <person name="Terashima K."/>
            <person name="Hibbett D.S."/>
            <person name="Grigoriev I.V."/>
        </authorList>
    </citation>
    <scope>NUCLEOTIDE SEQUENCE</scope>
    <source>
        <strain evidence="5">TFB9207</strain>
    </source>
</reference>
<proteinExistence type="predicted"/>
<feature type="compositionally biased region" description="Basic and acidic residues" evidence="4">
    <location>
        <begin position="234"/>
        <end position="245"/>
    </location>
</feature>
<keyword evidence="2 3" id="KW-0040">ANK repeat</keyword>
<name>A0AA38UEI8_9AGAR</name>
<evidence type="ECO:0000256" key="3">
    <source>
        <dbReference type="PROSITE-ProRule" id="PRU00023"/>
    </source>
</evidence>
<comment type="caution">
    <text evidence="5">The sequence shown here is derived from an EMBL/GenBank/DDBJ whole genome shotgun (WGS) entry which is preliminary data.</text>
</comment>
<dbReference type="Proteomes" id="UP001163846">
    <property type="component" value="Unassembled WGS sequence"/>
</dbReference>
<dbReference type="GO" id="GO:0085020">
    <property type="term" value="P:protein K6-linked ubiquitination"/>
    <property type="evidence" value="ECO:0007669"/>
    <property type="project" value="TreeGrafter"/>
</dbReference>
<evidence type="ECO:0000313" key="5">
    <source>
        <dbReference type="EMBL" id="KAJ3838396.1"/>
    </source>
</evidence>
<dbReference type="Pfam" id="PF12796">
    <property type="entry name" value="Ank_2"/>
    <property type="match status" value="1"/>
</dbReference>
<dbReference type="GO" id="GO:0004842">
    <property type="term" value="F:ubiquitin-protein transferase activity"/>
    <property type="evidence" value="ECO:0007669"/>
    <property type="project" value="TreeGrafter"/>
</dbReference>
<feature type="compositionally biased region" description="Polar residues" evidence="4">
    <location>
        <begin position="202"/>
        <end position="222"/>
    </location>
</feature>
<dbReference type="AlphaFoldDB" id="A0AA38UEI8"/>
<evidence type="ECO:0000256" key="1">
    <source>
        <dbReference type="ARBA" id="ARBA00022737"/>
    </source>
</evidence>
<accession>A0AA38UEI8</accession>
<evidence type="ECO:0000313" key="6">
    <source>
        <dbReference type="Proteomes" id="UP001163846"/>
    </source>
</evidence>
<dbReference type="EMBL" id="MU806185">
    <property type="protein sequence ID" value="KAJ3838396.1"/>
    <property type="molecule type" value="Genomic_DNA"/>
</dbReference>
<keyword evidence="6" id="KW-1185">Reference proteome</keyword>
<dbReference type="Gene3D" id="1.25.40.20">
    <property type="entry name" value="Ankyrin repeat-containing domain"/>
    <property type="match status" value="1"/>
</dbReference>
<dbReference type="SUPFAM" id="SSF48403">
    <property type="entry name" value="Ankyrin repeat"/>
    <property type="match status" value="1"/>
</dbReference>
<protein>
    <submittedName>
        <fullName evidence="5">Ankyrin</fullName>
    </submittedName>
</protein>
<evidence type="ECO:0000256" key="2">
    <source>
        <dbReference type="ARBA" id="ARBA00023043"/>
    </source>
</evidence>
<feature type="region of interest" description="Disordered" evidence="4">
    <location>
        <begin position="199"/>
        <end position="245"/>
    </location>
</feature>
<evidence type="ECO:0000256" key="4">
    <source>
        <dbReference type="SAM" id="MobiDB-lite"/>
    </source>
</evidence>
<dbReference type="PROSITE" id="PS50088">
    <property type="entry name" value="ANK_REPEAT"/>
    <property type="match status" value="1"/>
</dbReference>
<organism evidence="5 6">
    <name type="scientific">Lentinula raphanica</name>
    <dbReference type="NCBI Taxonomy" id="153919"/>
    <lineage>
        <taxon>Eukaryota</taxon>
        <taxon>Fungi</taxon>
        <taxon>Dikarya</taxon>
        <taxon>Basidiomycota</taxon>
        <taxon>Agaricomycotina</taxon>
        <taxon>Agaricomycetes</taxon>
        <taxon>Agaricomycetidae</taxon>
        <taxon>Agaricales</taxon>
        <taxon>Marasmiineae</taxon>
        <taxon>Omphalotaceae</taxon>
        <taxon>Lentinula</taxon>
    </lineage>
</organism>
<dbReference type="PANTHER" id="PTHR24171:SF8">
    <property type="entry name" value="BRCA1-ASSOCIATED RING DOMAIN PROTEIN 1"/>
    <property type="match status" value="1"/>
</dbReference>
<dbReference type="SMART" id="SM00248">
    <property type="entry name" value="ANK"/>
    <property type="match status" value="2"/>
</dbReference>
<gene>
    <name evidence="5" type="ORF">F5878DRAFT_619744</name>
</gene>
<sequence>MAIPPQPPKNIWVAAGDGDLHRVQELIEQHSMSPNAADPNTYTPMHAAASYGHIHVLEYLISRGGDVNIVDSDGDTPLYTVENVDTAQYLVEKGATIDRVNEEGISPIAHLLEEFPQVSAYLQSRSSLPLAPMSSVPSPNIDTITSQYAQNAISEQLTASLLSSVQDLVDQGVDPDSIDAEIRRRVEEAVVNGLMDGYALGAQNQNPGEHQNSQHTTVSGPQTREEESDDKEGDESRNKRPRIED</sequence>
<dbReference type="InterPro" id="IPR002110">
    <property type="entry name" value="Ankyrin_rpt"/>
</dbReference>
<keyword evidence="1" id="KW-0677">Repeat</keyword>
<dbReference type="PROSITE" id="PS50297">
    <property type="entry name" value="ANK_REP_REGION"/>
    <property type="match status" value="1"/>
</dbReference>